<dbReference type="PANTHER" id="PTHR24166">
    <property type="entry name" value="ROLLING PEBBLES, ISOFORM B"/>
    <property type="match status" value="1"/>
</dbReference>
<feature type="region of interest" description="Disordered" evidence="8">
    <location>
        <begin position="274"/>
        <end position="325"/>
    </location>
</feature>
<evidence type="ECO:0000256" key="5">
    <source>
        <dbReference type="ARBA" id="ARBA00038259"/>
    </source>
</evidence>
<dbReference type="InterPro" id="IPR036770">
    <property type="entry name" value="Ankyrin_rpt-contain_sf"/>
</dbReference>
<dbReference type="Gene3D" id="1.25.40.20">
    <property type="entry name" value="Ankyrin repeat-containing domain"/>
    <property type="match status" value="1"/>
</dbReference>
<keyword evidence="10" id="KW-1185">Reference proteome</keyword>
<comment type="subcellular location">
    <subcellularLocation>
        <location evidence="4">Postsynapse</location>
    </subcellularLocation>
</comment>
<dbReference type="EMBL" id="JAINUG010000005">
    <property type="protein sequence ID" value="KAJ8416979.1"/>
    <property type="molecule type" value="Genomic_DNA"/>
</dbReference>
<feature type="compositionally biased region" description="Low complexity" evidence="8">
    <location>
        <begin position="501"/>
        <end position="527"/>
    </location>
</feature>
<accession>A0AAD7T9P1</accession>
<evidence type="ECO:0000256" key="1">
    <source>
        <dbReference type="ARBA" id="ARBA00022737"/>
    </source>
</evidence>
<evidence type="ECO:0000256" key="3">
    <source>
        <dbReference type="ARBA" id="ARBA00023043"/>
    </source>
</evidence>
<dbReference type="InterPro" id="IPR002110">
    <property type="entry name" value="Ankyrin_rpt"/>
</dbReference>
<dbReference type="PROSITE" id="PS50005">
    <property type="entry name" value="TPR"/>
    <property type="match status" value="2"/>
</dbReference>
<keyword evidence="7" id="KW-0802">TPR repeat</keyword>
<dbReference type="InterPro" id="IPR011990">
    <property type="entry name" value="TPR-like_helical_dom_sf"/>
</dbReference>
<sequence>MVAACEGHLNTAELLISKGATLTSMDKEGLMPLSWACLKGHKNVVQFLVEKGADINHTDKNGRTPLDLAAFYGDAEIVQYLVERGAVIEHLDYSGMKPLDQAIGCRNTSVVVTLLKKGAKLGNAAWAMATSKPDILIILLQKLMEEGNLLYKKGKMKEAAQRYQYALRKFPREGFGDDLKAFKELRVSLYLNLSRCRRKTNDFGMAEEFATKALELKPKSYEAYYARARAKRSSRQFAAALADLHEAAKLCPTNREIRRLLARVEDECKMLQHAQQRQQGALGHDEDHEEKEEAPVNQSEEKQSTPGLGLDEEEPSQHHKGQEPWPQSVYSLNQELLGTTDPSQHDPRPGSPPDRLSPKYHEEPLLFQTSKQAQIVKAHQHINSLQSGARSGSKSQYGPSSPLPNQHISCVLKPGPGINIGPLPLCMEDPGCRPGEHLAPDANYCDSETQPCCHSIQPYSTSTAKLATDRLVALSMSSLDVLAGGAAQDLRKESEASSISIAESQASSMKMSSSTSSLGSTGSLSDSCKLQGPDKRTKTAPDRDKQSQCGTGDFKPRPFMGITDKTARFQQQPLHQGPQLAARNWQSHSSEGLANHAISAAGMQAVTCESPYAKMVSAYQDHLRAESQGVTGSLHNGMRSKEFTEKFCQTATCYKESKPAVAVLHSFTNSKPNPSSLVRDNPSIHMASIKPKRSFVESNV</sequence>
<evidence type="ECO:0000256" key="6">
    <source>
        <dbReference type="PROSITE-ProRule" id="PRU00023"/>
    </source>
</evidence>
<dbReference type="PROSITE" id="PS50088">
    <property type="entry name" value="ANK_REPEAT"/>
    <property type="match status" value="3"/>
</dbReference>
<keyword evidence="1" id="KW-0677">Repeat</keyword>
<dbReference type="SUPFAM" id="SSF48403">
    <property type="entry name" value="Ankyrin repeat"/>
    <property type="match status" value="1"/>
</dbReference>
<dbReference type="InterPro" id="IPR050889">
    <property type="entry name" value="Dendritic_Spine_Reg/Scaffold"/>
</dbReference>
<gene>
    <name evidence="9" type="ORF">AAFF_G00328570</name>
</gene>
<dbReference type="Pfam" id="PF12796">
    <property type="entry name" value="Ank_2"/>
    <property type="match status" value="1"/>
</dbReference>
<dbReference type="FunFam" id="1.25.40.20:FF:000229">
    <property type="entry name" value="protein TANC1 isoform X3"/>
    <property type="match status" value="1"/>
</dbReference>
<feature type="repeat" description="TPR" evidence="7">
    <location>
        <begin position="187"/>
        <end position="220"/>
    </location>
</feature>
<dbReference type="SMART" id="SM00248">
    <property type="entry name" value="ANK"/>
    <property type="match status" value="4"/>
</dbReference>
<evidence type="ECO:0000313" key="9">
    <source>
        <dbReference type="EMBL" id="KAJ8416979.1"/>
    </source>
</evidence>
<protein>
    <submittedName>
        <fullName evidence="9">Uncharacterized protein</fullName>
    </submittedName>
</protein>
<feature type="repeat" description="ANK" evidence="6">
    <location>
        <begin position="61"/>
        <end position="93"/>
    </location>
</feature>
<dbReference type="Gene3D" id="1.25.40.10">
    <property type="entry name" value="Tetratricopeptide repeat domain"/>
    <property type="match status" value="1"/>
</dbReference>
<feature type="compositionally biased region" description="Basic and acidic residues" evidence="8">
    <location>
        <begin position="532"/>
        <end position="546"/>
    </location>
</feature>
<keyword evidence="2" id="KW-0770">Synapse</keyword>
<evidence type="ECO:0000256" key="2">
    <source>
        <dbReference type="ARBA" id="ARBA00023018"/>
    </source>
</evidence>
<dbReference type="PROSITE" id="PS50297">
    <property type="entry name" value="ANK_REP_REGION"/>
    <property type="match status" value="2"/>
</dbReference>
<feature type="region of interest" description="Disordered" evidence="8">
    <location>
        <begin position="337"/>
        <end position="359"/>
    </location>
</feature>
<organism evidence="9 10">
    <name type="scientific">Aldrovandia affinis</name>
    <dbReference type="NCBI Taxonomy" id="143900"/>
    <lineage>
        <taxon>Eukaryota</taxon>
        <taxon>Metazoa</taxon>
        <taxon>Chordata</taxon>
        <taxon>Craniata</taxon>
        <taxon>Vertebrata</taxon>
        <taxon>Euteleostomi</taxon>
        <taxon>Actinopterygii</taxon>
        <taxon>Neopterygii</taxon>
        <taxon>Teleostei</taxon>
        <taxon>Notacanthiformes</taxon>
        <taxon>Halosauridae</taxon>
        <taxon>Aldrovandia</taxon>
    </lineage>
</organism>
<evidence type="ECO:0000313" key="10">
    <source>
        <dbReference type="Proteomes" id="UP001221898"/>
    </source>
</evidence>
<comment type="caution">
    <text evidence="9">The sequence shown here is derived from an EMBL/GenBank/DDBJ whole genome shotgun (WGS) entry which is preliminary data.</text>
</comment>
<dbReference type="SMART" id="SM00028">
    <property type="entry name" value="TPR"/>
    <property type="match status" value="3"/>
</dbReference>
<dbReference type="SUPFAM" id="SSF48452">
    <property type="entry name" value="TPR-like"/>
    <property type="match status" value="1"/>
</dbReference>
<dbReference type="AlphaFoldDB" id="A0AAD7T9P1"/>
<feature type="region of interest" description="Disordered" evidence="8">
    <location>
        <begin position="501"/>
        <end position="558"/>
    </location>
</feature>
<dbReference type="InterPro" id="IPR019734">
    <property type="entry name" value="TPR_rpt"/>
</dbReference>
<reference evidence="9" key="1">
    <citation type="journal article" date="2023" name="Science">
        <title>Genome structures resolve the early diversification of teleost fishes.</title>
        <authorList>
            <person name="Parey E."/>
            <person name="Louis A."/>
            <person name="Montfort J."/>
            <person name="Bouchez O."/>
            <person name="Roques C."/>
            <person name="Iampietro C."/>
            <person name="Lluch J."/>
            <person name="Castinel A."/>
            <person name="Donnadieu C."/>
            <person name="Desvignes T."/>
            <person name="Floi Bucao C."/>
            <person name="Jouanno E."/>
            <person name="Wen M."/>
            <person name="Mejri S."/>
            <person name="Dirks R."/>
            <person name="Jansen H."/>
            <person name="Henkel C."/>
            <person name="Chen W.J."/>
            <person name="Zahm M."/>
            <person name="Cabau C."/>
            <person name="Klopp C."/>
            <person name="Thompson A.W."/>
            <person name="Robinson-Rechavi M."/>
            <person name="Braasch I."/>
            <person name="Lecointre G."/>
            <person name="Bobe J."/>
            <person name="Postlethwait J.H."/>
            <person name="Berthelot C."/>
            <person name="Roest Crollius H."/>
            <person name="Guiguen Y."/>
        </authorList>
    </citation>
    <scope>NUCLEOTIDE SEQUENCE</scope>
    <source>
        <strain evidence="9">NC1722</strain>
    </source>
</reference>
<evidence type="ECO:0000256" key="7">
    <source>
        <dbReference type="PROSITE-ProRule" id="PRU00339"/>
    </source>
</evidence>
<dbReference type="GO" id="GO:0098794">
    <property type="term" value="C:postsynapse"/>
    <property type="evidence" value="ECO:0007669"/>
    <property type="project" value="UniProtKB-SubCell"/>
</dbReference>
<keyword evidence="3 6" id="KW-0040">ANK repeat</keyword>
<comment type="similarity">
    <text evidence="5">Belongs to the TANC family.</text>
</comment>
<feature type="compositionally biased region" description="Basic and acidic residues" evidence="8">
    <location>
        <begin position="283"/>
        <end position="303"/>
    </location>
</feature>
<proteinExistence type="inferred from homology"/>
<dbReference type="PANTHER" id="PTHR24166:SF23">
    <property type="entry name" value="PROTEIN TANC1"/>
    <property type="match status" value="1"/>
</dbReference>
<feature type="repeat" description="ANK" evidence="6">
    <location>
        <begin position="28"/>
        <end position="60"/>
    </location>
</feature>
<evidence type="ECO:0000256" key="4">
    <source>
        <dbReference type="ARBA" id="ARBA00034110"/>
    </source>
</evidence>
<feature type="repeat" description="TPR" evidence="7">
    <location>
        <begin position="140"/>
        <end position="173"/>
    </location>
</feature>
<dbReference type="Proteomes" id="UP001221898">
    <property type="component" value="Unassembled WGS sequence"/>
</dbReference>
<feature type="repeat" description="ANK" evidence="6">
    <location>
        <begin position="1"/>
        <end position="27"/>
    </location>
</feature>
<evidence type="ECO:0000256" key="8">
    <source>
        <dbReference type="SAM" id="MobiDB-lite"/>
    </source>
</evidence>
<name>A0AAD7T9P1_9TELE</name>